<keyword evidence="7" id="KW-1185">Reference proteome</keyword>
<dbReference type="Pfam" id="PF25323">
    <property type="entry name" value="6TM_PilS"/>
    <property type="match status" value="1"/>
</dbReference>
<dbReference type="PANTHER" id="PTHR43065:SF52">
    <property type="entry name" value="SENSOR PROTEIN KINASE PILS"/>
    <property type="match status" value="1"/>
</dbReference>
<keyword evidence="4" id="KW-0472">Membrane</keyword>
<dbReference type="SUPFAM" id="SSF55874">
    <property type="entry name" value="ATPase domain of HSP90 chaperone/DNA topoisomerase II/histidine kinase"/>
    <property type="match status" value="1"/>
</dbReference>
<dbReference type="InterPro" id="IPR004358">
    <property type="entry name" value="Sig_transdc_His_kin-like_C"/>
</dbReference>
<dbReference type="RefSeq" id="WP_149390490.1">
    <property type="nucleotide sequence ID" value="NZ_SMRS01000003.1"/>
</dbReference>
<evidence type="ECO:0000256" key="4">
    <source>
        <dbReference type="SAM" id="Phobius"/>
    </source>
</evidence>
<evidence type="ECO:0000256" key="3">
    <source>
        <dbReference type="ARBA" id="ARBA00022553"/>
    </source>
</evidence>
<dbReference type="InterPro" id="IPR003594">
    <property type="entry name" value="HATPase_dom"/>
</dbReference>
<dbReference type="CDD" id="cd00082">
    <property type="entry name" value="HisKA"/>
    <property type="match status" value="1"/>
</dbReference>
<dbReference type="Gene3D" id="3.30.565.10">
    <property type="entry name" value="Histidine kinase-like ATPase, C-terminal domain"/>
    <property type="match status" value="1"/>
</dbReference>
<dbReference type="PANTHER" id="PTHR43065">
    <property type="entry name" value="SENSOR HISTIDINE KINASE"/>
    <property type="match status" value="1"/>
</dbReference>
<comment type="caution">
    <text evidence="6">The sequence shown here is derived from an EMBL/GenBank/DDBJ whole genome shotgun (WGS) entry which is preliminary data.</text>
</comment>
<dbReference type="InterPro" id="IPR036890">
    <property type="entry name" value="HATPase_C_sf"/>
</dbReference>
<dbReference type="Gene3D" id="3.30.450.20">
    <property type="entry name" value="PAS domain"/>
    <property type="match status" value="1"/>
</dbReference>
<dbReference type="Pfam" id="PF00512">
    <property type="entry name" value="HisKA"/>
    <property type="match status" value="1"/>
</dbReference>
<evidence type="ECO:0000256" key="1">
    <source>
        <dbReference type="ARBA" id="ARBA00000085"/>
    </source>
</evidence>
<dbReference type="Pfam" id="PF02518">
    <property type="entry name" value="HATPase_c"/>
    <property type="match status" value="1"/>
</dbReference>
<evidence type="ECO:0000256" key="2">
    <source>
        <dbReference type="ARBA" id="ARBA00012438"/>
    </source>
</evidence>
<keyword evidence="3" id="KW-0597">Phosphoprotein</keyword>
<dbReference type="InterPro" id="IPR036097">
    <property type="entry name" value="HisK_dim/P_sf"/>
</dbReference>
<evidence type="ECO:0000259" key="5">
    <source>
        <dbReference type="PROSITE" id="PS50109"/>
    </source>
</evidence>
<proteinExistence type="predicted"/>
<dbReference type="SUPFAM" id="SSF47384">
    <property type="entry name" value="Homodimeric domain of signal transducing histidine kinase"/>
    <property type="match status" value="1"/>
</dbReference>
<comment type="catalytic activity">
    <reaction evidence="1">
        <text>ATP + protein L-histidine = ADP + protein N-phospho-L-histidine.</text>
        <dbReference type="EC" id="2.7.13.3"/>
    </reaction>
</comment>
<feature type="transmembrane region" description="Helical" evidence="4">
    <location>
        <begin position="46"/>
        <end position="66"/>
    </location>
</feature>
<reference evidence="6 7" key="1">
    <citation type="submission" date="2019-03" db="EMBL/GenBank/DDBJ databases">
        <title>Nitrincola sp. nov. isolated from an Indian soda lake.</title>
        <authorList>
            <person name="Joshi A."/>
            <person name="Thite S.V."/>
            <person name="Joseph N."/>
            <person name="Dhotre D."/>
            <person name="Moorthy M."/>
            <person name="Shouche Y.S."/>
        </authorList>
    </citation>
    <scope>NUCLEOTIDE SEQUENCE [LARGE SCALE GENOMIC DNA]</scope>
    <source>
        <strain evidence="6 7">MEB193</strain>
    </source>
</reference>
<feature type="transmembrane region" description="Helical" evidence="4">
    <location>
        <begin position="78"/>
        <end position="108"/>
    </location>
</feature>
<name>A0A5A9W4R4_9GAMM</name>
<dbReference type="Proteomes" id="UP000325302">
    <property type="component" value="Unassembled WGS sequence"/>
</dbReference>
<organism evidence="6 7">
    <name type="scientific">Nitrincola tapanii</name>
    <dbReference type="NCBI Taxonomy" id="1708751"/>
    <lineage>
        <taxon>Bacteria</taxon>
        <taxon>Pseudomonadati</taxon>
        <taxon>Pseudomonadota</taxon>
        <taxon>Gammaproteobacteria</taxon>
        <taxon>Oceanospirillales</taxon>
        <taxon>Oceanospirillaceae</taxon>
        <taxon>Nitrincola</taxon>
    </lineage>
</organism>
<feature type="domain" description="Histidine kinase" evidence="5">
    <location>
        <begin position="318"/>
        <end position="537"/>
    </location>
</feature>
<feature type="transmembrane region" description="Helical" evidence="4">
    <location>
        <begin position="120"/>
        <end position="138"/>
    </location>
</feature>
<keyword evidence="4" id="KW-0812">Transmembrane</keyword>
<dbReference type="OrthoDB" id="9776727at2"/>
<gene>
    <name evidence="6" type="ORF">E1H14_05755</name>
</gene>
<dbReference type="InterPro" id="IPR003661">
    <property type="entry name" value="HisK_dim/P_dom"/>
</dbReference>
<dbReference type="AlphaFoldDB" id="A0A5A9W4R4"/>
<evidence type="ECO:0000313" key="6">
    <source>
        <dbReference type="EMBL" id="KAA0875484.1"/>
    </source>
</evidence>
<sequence length="543" mass="60003">MIEPPLRLWRILRLVAIYRLLLALLLLFLGISGYLPAMFGQEAPQLFLAVTLVYLVLSCVMLYPLWRPVLGFALQNTLYCLIDILFISLLMFASGGVSSGVGMLLVISVANAGMLASGRMAFFFAALASLAVLAEGLYRDLMLSQGQISYPLAGLLGLTLFVTALLAQVLSKRAQDQELLAQQRGIDLENISRLTDFVIQKMATGVIVVGQTGQVRLVNQMARDLLQIQDKPLGQALSEYSVELNLQLQLWKHHLEARPARKLLLLPQGRILMQILPFGEVNRAQGRHAVLMLLEQAEAVEEQAQQLKLAALGRLTASIAHEIRNPLSAIHHAGSLLQESPSLCAEDQRLTQIIAEQSQRINQIVEDVLQLGRSNRQEPQALDLTLWLPRFVQEFHSLHTEVSLDLELESEAVQGEGGWSAQTRAWFDALHLQRILTNLCVNAVRHALQGEGEAKVVLKLARLTATRAFLEVCDTGPGVPKAQRDQLFEPFYTTVAKGTGLGLYLSRELAQANQAELSYREQETGGACFRLTFNCSESAQDSA</sequence>
<protein>
    <recommendedName>
        <fullName evidence="2">histidine kinase</fullName>
        <ecNumber evidence="2">2.7.13.3</ecNumber>
    </recommendedName>
</protein>
<dbReference type="EC" id="2.7.13.3" evidence="2"/>
<dbReference type="InterPro" id="IPR005467">
    <property type="entry name" value="His_kinase_dom"/>
</dbReference>
<accession>A0A5A9W4R4</accession>
<dbReference type="SMART" id="SM00388">
    <property type="entry name" value="HisKA"/>
    <property type="match status" value="1"/>
</dbReference>
<keyword evidence="4" id="KW-1133">Transmembrane helix</keyword>
<dbReference type="Gene3D" id="1.10.287.130">
    <property type="match status" value="1"/>
</dbReference>
<feature type="transmembrane region" description="Helical" evidence="4">
    <location>
        <begin position="150"/>
        <end position="170"/>
    </location>
</feature>
<dbReference type="GO" id="GO:0000155">
    <property type="term" value="F:phosphorelay sensor kinase activity"/>
    <property type="evidence" value="ECO:0007669"/>
    <property type="project" value="InterPro"/>
</dbReference>
<feature type="transmembrane region" description="Helical" evidence="4">
    <location>
        <begin position="12"/>
        <end position="34"/>
    </location>
</feature>
<dbReference type="EMBL" id="SMRS01000003">
    <property type="protein sequence ID" value="KAA0875484.1"/>
    <property type="molecule type" value="Genomic_DNA"/>
</dbReference>
<evidence type="ECO:0000313" key="7">
    <source>
        <dbReference type="Proteomes" id="UP000325302"/>
    </source>
</evidence>
<dbReference type="CDD" id="cd00075">
    <property type="entry name" value="HATPase"/>
    <property type="match status" value="1"/>
</dbReference>
<dbReference type="SMART" id="SM00387">
    <property type="entry name" value="HATPase_c"/>
    <property type="match status" value="1"/>
</dbReference>
<dbReference type="PRINTS" id="PR00344">
    <property type="entry name" value="BCTRLSENSOR"/>
</dbReference>
<dbReference type="PROSITE" id="PS50109">
    <property type="entry name" value="HIS_KIN"/>
    <property type="match status" value="1"/>
</dbReference>